<evidence type="ECO:0000256" key="1">
    <source>
        <dbReference type="ARBA" id="ARBA00004418"/>
    </source>
</evidence>
<dbReference type="AlphaFoldDB" id="A0A2Z4YM82"/>
<evidence type="ECO:0000256" key="6">
    <source>
        <dbReference type="ARBA" id="ARBA00022982"/>
    </source>
</evidence>
<evidence type="ECO:0000256" key="10">
    <source>
        <dbReference type="SAM" id="SignalP"/>
    </source>
</evidence>
<sequence>MPCSKALAPFVIVALVALGPLPAGAQNNAAPPPAAISHKAKLCQMCHGKKGLPTVKNTPIIAGQHESSLLIALQEYRNGARTDDLMGRIAKNLSDDDMKALAAYFSALPWPAYREPADAASITRFQALDAGKKCTSCHREGFVGYANTPRVANQKLDYLIKTLSDFRDNKRPNMPRMTAVVRNFSAEDIAAMAHYLAGL</sequence>
<evidence type="ECO:0000256" key="4">
    <source>
        <dbReference type="ARBA" id="ARBA00022723"/>
    </source>
</evidence>
<evidence type="ECO:0000256" key="3">
    <source>
        <dbReference type="ARBA" id="ARBA00022617"/>
    </source>
</evidence>
<dbReference type="GO" id="GO:0020037">
    <property type="term" value="F:heme binding"/>
    <property type="evidence" value="ECO:0007669"/>
    <property type="project" value="InterPro"/>
</dbReference>
<dbReference type="GO" id="GO:0005506">
    <property type="term" value="F:iron ion binding"/>
    <property type="evidence" value="ECO:0007669"/>
    <property type="project" value="InterPro"/>
</dbReference>
<feature type="chain" id="PRO_5016295392" evidence="10">
    <location>
        <begin position="26"/>
        <end position="199"/>
    </location>
</feature>
<feature type="binding site" description="axial binding residue" evidence="9">
    <location>
        <position position="177"/>
    </location>
    <ligand>
        <name>heme c</name>
        <dbReference type="ChEBI" id="CHEBI:61717"/>
        <label>2</label>
    </ligand>
    <ligandPart>
        <name>Fe</name>
        <dbReference type="ChEBI" id="CHEBI:18248"/>
    </ligandPart>
</feature>
<keyword evidence="6" id="KW-0249">Electron transport</keyword>
<dbReference type="InterPro" id="IPR024167">
    <property type="entry name" value="Cytochrome_c4-like"/>
</dbReference>
<feature type="binding site" description="axial binding residue" evidence="9">
    <location>
        <position position="47"/>
    </location>
    <ligand>
        <name>heme c</name>
        <dbReference type="ChEBI" id="CHEBI:61717"/>
        <label>1</label>
    </ligand>
    <ligandPart>
        <name>Fe</name>
        <dbReference type="ChEBI" id="CHEBI:18248"/>
    </ligandPart>
</feature>
<evidence type="ECO:0000256" key="9">
    <source>
        <dbReference type="PIRSR" id="PIRSR000005-2"/>
    </source>
</evidence>
<feature type="binding site" description="covalent" evidence="8">
    <location>
        <position position="43"/>
    </location>
    <ligand>
        <name>heme c</name>
        <dbReference type="ChEBI" id="CHEBI:61717"/>
        <label>1</label>
    </ligand>
</feature>
<dbReference type="EMBL" id="CP030760">
    <property type="protein sequence ID" value="AXA41708.1"/>
    <property type="molecule type" value="Genomic_DNA"/>
</dbReference>
<name>A0A2Z4YM82_RHILE</name>
<feature type="binding site" description="axial binding residue" evidence="9">
    <location>
        <position position="138"/>
    </location>
    <ligand>
        <name>heme c</name>
        <dbReference type="ChEBI" id="CHEBI:61717"/>
        <label>2</label>
    </ligand>
    <ligandPart>
        <name>Fe</name>
        <dbReference type="ChEBI" id="CHEBI:18248"/>
    </ligandPart>
</feature>
<feature type="binding site" description="axial binding residue" evidence="9">
    <location>
        <position position="86"/>
    </location>
    <ligand>
        <name>heme c</name>
        <dbReference type="ChEBI" id="CHEBI:61717"/>
        <label>1</label>
    </ligand>
    <ligandPart>
        <name>Fe</name>
        <dbReference type="ChEBI" id="CHEBI:18248"/>
    </ligandPart>
</feature>
<dbReference type="InterPro" id="IPR050597">
    <property type="entry name" value="Cytochrome_c_Oxidase_Subunit"/>
</dbReference>
<feature type="binding site" description="covalent" evidence="8">
    <location>
        <position position="137"/>
    </location>
    <ligand>
        <name>heme c</name>
        <dbReference type="ChEBI" id="CHEBI:61717"/>
        <label>2</label>
    </ligand>
</feature>
<evidence type="ECO:0000256" key="7">
    <source>
        <dbReference type="ARBA" id="ARBA00023004"/>
    </source>
</evidence>
<dbReference type="PANTHER" id="PTHR33751">
    <property type="entry name" value="CBB3-TYPE CYTOCHROME C OXIDASE SUBUNIT FIXP"/>
    <property type="match status" value="1"/>
</dbReference>
<evidence type="ECO:0000313" key="13">
    <source>
        <dbReference type="Proteomes" id="UP000251166"/>
    </source>
</evidence>
<organism evidence="12 13">
    <name type="scientific">Rhizobium leguminosarum</name>
    <dbReference type="NCBI Taxonomy" id="384"/>
    <lineage>
        <taxon>Bacteria</taxon>
        <taxon>Pseudomonadati</taxon>
        <taxon>Pseudomonadota</taxon>
        <taxon>Alphaproteobacteria</taxon>
        <taxon>Hyphomicrobiales</taxon>
        <taxon>Rhizobiaceae</taxon>
        <taxon>Rhizobium/Agrobacterium group</taxon>
        <taxon>Rhizobium</taxon>
    </lineage>
</organism>
<feature type="signal peptide" evidence="10">
    <location>
        <begin position="1"/>
        <end position="25"/>
    </location>
</feature>
<dbReference type="InterPro" id="IPR036909">
    <property type="entry name" value="Cyt_c-like_dom_sf"/>
</dbReference>
<keyword evidence="4 9" id="KW-0479">Metal-binding</keyword>
<protein>
    <submittedName>
        <fullName evidence="12">Cytochrome c family protein</fullName>
    </submittedName>
</protein>
<evidence type="ECO:0000259" key="11">
    <source>
        <dbReference type="PROSITE" id="PS51007"/>
    </source>
</evidence>
<gene>
    <name evidence="12" type="ORF">DLJ82_4145</name>
</gene>
<keyword evidence="5" id="KW-0574">Periplasm</keyword>
<feature type="binding site" description="covalent" evidence="8">
    <location>
        <position position="134"/>
    </location>
    <ligand>
        <name>heme c</name>
        <dbReference type="ChEBI" id="CHEBI:61717"/>
        <label>2</label>
    </ligand>
</feature>
<dbReference type="SUPFAM" id="SSF46626">
    <property type="entry name" value="Cytochrome c"/>
    <property type="match status" value="2"/>
</dbReference>
<feature type="domain" description="Cytochrome c" evidence="11">
    <location>
        <begin position="117"/>
        <end position="199"/>
    </location>
</feature>
<evidence type="ECO:0000256" key="2">
    <source>
        <dbReference type="ARBA" id="ARBA00022448"/>
    </source>
</evidence>
<comment type="PTM">
    <text evidence="8">Binds 2 heme c groups covalently per subunit.</text>
</comment>
<dbReference type="RefSeq" id="WP_112906185.1">
    <property type="nucleotide sequence ID" value="NZ_CP030760.1"/>
</dbReference>
<dbReference type="PIRSF" id="PIRSF000005">
    <property type="entry name" value="Cytochrome_c4"/>
    <property type="match status" value="1"/>
</dbReference>
<dbReference type="GO" id="GO:0009055">
    <property type="term" value="F:electron transfer activity"/>
    <property type="evidence" value="ECO:0007669"/>
    <property type="project" value="InterPro"/>
</dbReference>
<evidence type="ECO:0000313" key="12">
    <source>
        <dbReference type="EMBL" id="AXA41708.1"/>
    </source>
</evidence>
<feature type="binding site" description="covalent" evidence="8">
    <location>
        <position position="46"/>
    </location>
    <ligand>
        <name>heme c</name>
        <dbReference type="ChEBI" id="CHEBI:61717"/>
        <label>1</label>
    </ligand>
</feature>
<dbReference type="PROSITE" id="PS51007">
    <property type="entry name" value="CYTC"/>
    <property type="match status" value="2"/>
</dbReference>
<evidence type="ECO:0000256" key="8">
    <source>
        <dbReference type="PIRSR" id="PIRSR000005-1"/>
    </source>
</evidence>
<accession>A0A2Z4YM82</accession>
<evidence type="ECO:0000256" key="5">
    <source>
        <dbReference type="ARBA" id="ARBA00022764"/>
    </source>
</evidence>
<dbReference type="GO" id="GO:0042597">
    <property type="term" value="C:periplasmic space"/>
    <property type="evidence" value="ECO:0007669"/>
    <property type="project" value="UniProtKB-SubCell"/>
</dbReference>
<feature type="domain" description="Cytochrome c" evidence="11">
    <location>
        <begin position="19"/>
        <end position="109"/>
    </location>
</feature>
<dbReference type="InterPro" id="IPR009056">
    <property type="entry name" value="Cyt_c-like_dom"/>
</dbReference>
<dbReference type="Pfam" id="PF00034">
    <property type="entry name" value="Cytochrom_C"/>
    <property type="match status" value="2"/>
</dbReference>
<proteinExistence type="predicted"/>
<keyword evidence="10" id="KW-0732">Signal</keyword>
<dbReference type="Proteomes" id="UP000251166">
    <property type="component" value="Chromosome"/>
</dbReference>
<dbReference type="PANTHER" id="PTHR33751:SF9">
    <property type="entry name" value="CYTOCHROME C4"/>
    <property type="match status" value="1"/>
</dbReference>
<keyword evidence="7 9" id="KW-0408">Iron</keyword>
<reference evidence="12 13" key="1">
    <citation type="submission" date="2018-07" db="EMBL/GenBank/DDBJ databases">
        <title>Rhizobium leguminosarum strain:ATCC 14479 Genome sequencing and assembly.</title>
        <authorList>
            <person name="Chakraborty R."/>
        </authorList>
    </citation>
    <scope>NUCLEOTIDE SEQUENCE [LARGE SCALE GENOMIC DNA]</scope>
    <source>
        <strain evidence="12 13">ATCC 14479</strain>
    </source>
</reference>
<keyword evidence="3 8" id="KW-0349">Heme</keyword>
<dbReference type="Gene3D" id="1.10.760.10">
    <property type="entry name" value="Cytochrome c-like domain"/>
    <property type="match status" value="2"/>
</dbReference>
<keyword evidence="2" id="KW-0813">Transport</keyword>
<comment type="subcellular location">
    <subcellularLocation>
        <location evidence="1">Periplasm</location>
    </subcellularLocation>
</comment>